<gene>
    <name evidence="2" type="ORF">E2C01_102732</name>
</gene>
<sequence length="90" mass="9946">MMIRYTVDLASLTTSEFDTRWAEIKVKVTIHRLENHQLMGAEAGRRARRGCDAVRRECGISSSGHLQGGTRGRPASEPVRQSVPLPCLAV</sequence>
<proteinExistence type="predicted"/>
<dbReference type="Proteomes" id="UP000324222">
    <property type="component" value="Unassembled WGS sequence"/>
</dbReference>
<evidence type="ECO:0000313" key="3">
    <source>
        <dbReference type="Proteomes" id="UP000324222"/>
    </source>
</evidence>
<protein>
    <submittedName>
        <fullName evidence="2">Uncharacterized protein</fullName>
    </submittedName>
</protein>
<comment type="caution">
    <text evidence="2">The sequence shown here is derived from an EMBL/GenBank/DDBJ whole genome shotgun (WGS) entry which is preliminary data.</text>
</comment>
<feature type="region of interest" description="Disordered" evidence="1">
    <location>
        <begin position="62"/>
        <end position="90"/>
    </location>
</feature>
<reference evidence="2 3" key="1">
    <citation type="submission" date="2019-05" db="EMBL/GenBank/DDBJ databases">
        <title>Another draft genome of Portunus trituberculatus and its Hox gene families provides insights of decapod evolution.</title>
        <authorList>
            <person name="Jeong J.-H."/>
            <person name="Song I."/>
            <person name="Kim S."/>
            <person name="Choi T."/>
            <person name="Kim D."/>
            <person name="Ryu S."/>
            <person name="Kim W."/>
        </authorList>
    </citation>
    <scope>NUCLEOTIDE SEQUENCE [LARGE SCALE GENOMIC DNA]</scope>
    <source>
        <tissue evidence="2">Muscle</tissue>
    </source>
</reference>
<name>A0A5B7KNH3_PORTR</name>
<dbReference type="EMBL" id="VSRR010153583">
    <property type="protein sequence ID" value="MPD06899.1"/>
    <property type="molecule type" value="Genomic_DNA"/>
</dbReference>
<dbReference type="AlphaFoldDB" id="A0A5B7KNH3"/>
<keyword evidence="3" id="KW-1185">Reference proteome</keyword>
<evidence type="ECO:0000256" key="1">
    <source>
        <dbReference type="SAM" id="MobiDB-lite"/>
    </source>
</evidence>
<organism evidence="2 3">
    <name type="scientific">Portunus trituberculatus</name>
    <name type="common">Swimming crab</name>
    <name type="synonym">Neptunus trituberculatus</name>
    <dbReference type="NCBI Taxonomy" id="210409"/>
    <lineage>
        <taxon>Eukaryota</taxon>
        <taxon>Metazoa</taxon>
        <taxon>Ecdysozoa</taxon>
        <taxon>Arthropoda</taxon>
        <taxon>Crustacea</taxon>
        <taxon>Multicrustacea</taxon>
        <taxon>Malacostraca</taxon>
        <taxon>Eumalacostraca</taxon>
        <taxon>Eucarida</taxon>
        <taxon>Decapoda</taxon>
        <taxon>Pleocyemata</taxon>
        <taxon>Brachyura</taxon>
        <taxon>Eubrachyura</taxon>
        <taxon>Portunoidea</taxon>
        <taxon>Portunidae</taxon>
        <taxon>Portuninae</taxon>
        <taxon>Portunus</taxon>
    </lineage>
</organism>
<accession>A0A5B7KNH3</accession>
<evidence type="ECO:0000313" key="2">
    <source>
        <dbReference type="EMBL" id="MPD06899.1"/>
    </source>
</evidence>